<sequence>MEACVIQIRAAAIRAYSSRWTAGLIAFELIGAILVGHHSRTTSLWPLLAWLGCAPVVRYLYLQKLHTTAPIAWHDLVRRAYGVTAWLALAGTMIVLLFVALAWMVGHLPEVLAFWGRYAGYAGVVAGIGLLAAVLVMAAGAALLWGGMSMIAYARAVVDPARRIREVIVQGVACAWQRAPLVIGMSTFQGLLAVYAVGAQLAKPSGMVFMPVVWPAIFFAPVALVFLLALTESGIRWPAQRTPQAPL</sequence>
<protein>
    <submittedName>
        <fullName evidence="1">Uncharacterized protein</fullName>
    </submittedName>
</protein>
<evidence type="ECO:0000313" key="1">
    <source>
        <dbReference type="EMBL" id="RCN56245.1"/>
    </source>
</evidence>
<accession>A0A1C2G1C3</accession>
<organism evidence="1 2">
    <name type="scientific">Acidiferrobacter thiooxydans</name>
    <dbReference type="NCBI Taxonomy" id="163359"/>
    <lineage>
        <taxon>Bacteria</taxon>
        <taxon>Pseudomonadati</taxon>
        <taxon>Pseudomonadota</taxon>
        <taxon>Gammaproteobacteria</taxon>
        <taxon>Acidiferrobacterales</taxon>
        <taxon>Acidiferrobacteraceae</taxon>
        <taxon>Acidiferrobacter</taxon>
    </lineage>
</organism>
<keyword evidence="2" id="KW-1185">Reference proteome</keyword>
<dbReference type="STRING" id="163359.A9R16_11925"/>
<comment type="caution">
    <text evidence="1">The sequence shown here is derived from an EMBL/GenBank/DDBJ whole genome shotgun (WGS) entry which is preliminary data.</text>
</comment>
<dbReference type="AlphaFoldDB" id="A0A1C2G1C3"/>
<name>A0A1C2G1C3_9GAMM</name>
<reference evidence="1 2" key="1">
    <citation type="submission" date="2018-02" db="EMBL/GenBank/DDBJ databases">
        <title>Insights into the biology of acidophilic members of the Acidiferrobacteraceae family derived from comparative genomic analyses.</title>
        <authorList>
            <person name="Issotta F."/>
            <person name="Thyssen C."/>
            <person name="Mena C."/>
            <person name="Moya A."/>
            <person name="Bellenberg S."/>
            <person name="Sproer C."/>
            <person name="Covarrubias P.C."/>
            <person name="Sand W."/>
            <person name="Quatrini R."/>
            <person name="Vera M."/>
        </authorList>
    </citation>
    <scope>NUCLEOTIDE SEQUENCE [LARGE SCALE GENOMIC DNA]</scope>
    <source>
        <strain evidence="2">m-1</strain>
    </source>
</reference>
<gene>
    <name evidence="1" type="ORF">C4900_10385</name>
</gene>
<evidence type="ECO:0000313" key="2">
    <source>
        <dbReference type="Proteomes" id="UP000253250"/>
    </source>
</evidence>
<dbReference type="Proteomes" id="UP000253250">
    <property type="component" value="Unassembled WGS sequence"/>
</dbReference>
<dbReference type="EMBL" id="PSYR01000002">
    <property type="protein sequence ID" value="RCN56245.1"/>
    <property type="molecule type" value="Genomic_DNA"/>
</dbReference>
<proteinExistence type="predicted"/>